<dbReference type="AlphaFoldDB" id="A0A2P8C5M9"/>
<dbReference type="SUPFAM" id="SSF52218">
    <property type="entry name" value="Flavoproteins"/>
    <property type="match status" value="1"/>
</dbReference>
<evidence type="ECO:0000256" key="7">
    <source>
        <dbReference type="PIRNR" id="PIRNR038996"/>
    </source>
</evidence>
<dbReference type="EMBL" id="BLAU01000001">
    <property type="protein sequence ID" value="GET23579.1"/>
    <property type="molecule type" value="Genomic_DNA"/>
</dbReference>
<dbReference type="InterPro" id="IPR029039">
    <property type="entry name" value="Flavoprotein-like_sf"/>
</dbReference>
<dbReference type="InterPro" id="IPR008254">
    <property type="entry name" value="Flavodoxin/NO_synth"/>
</dbReference>
<dbReference type="Proteomes" id="UP000240621">
    <property type="component" value="Unassembled WGS sequence"/>
</dbReference>
<evidence type="ECO:0000313" key="11">
    <source>
        <dbReference type="Proteomes" id="UP000240621"/>
    </source>
</evidence>
<accession>A0A2P8C5M9</accession>
<keyword evidence="5 7" id="KW-0288">FMN</keyword>
<dbReference type="InterPro" id="IPR050619">
    <property type="entry name" value="Flavodoxin"/>
</dbReference>
<comment type="caution">
    <text evidence="10">The sequence shown here is derived from an EMBL/GenBank/DDBJ whole genome shotgun (WGS) entry which is preliminary data.</text>
</comment>
<dbReference type="EMBL" id="PYGC01000019">
    <property type="protein sequence ID" value="PSK80266.1"/>
    <property type="molecule type" value="Genomic_DNA"/>
</dbReference>
<dbReference type="RefSeq" id="WP_106543937.1">
    <property type="nucleotide sequence ID" value="NZ_BLAU01000001.1"/>
</dbReference>
<evidence type="ECO:0000256" key="5">
    <source>
        <dbReference type="ARBA" id="ARBA00022643"/>
    </source>
</evidence>
<dbReference type="OrthoDB" id="9790745at2"/>
<reference evidence="10 11" key="1">
    <citation type="submission" date="2018-03" db="EMBL/GenBank/DDBJ databases">
        <title>Genomic Encyclopedia of Archaeal and Bacterial Type Strains, Phase II (KMG-II): from individual species to whole genera.</title>
        <authorList>
            <person name="Goeker M."/>
        </authorList>
    </citation>
    <scope>NUCLEOTIDE SEQUENCE [LARGE SCALE GENOMIC DNA]</scope>
    <source>
        <strain evidence="10 11">DSM 27267</strain>
    </source>
</reference>
<keyword evidence="4 7" id="KW-0285">Flavoprotein</keyword>
<evidence type="ECO:0000313" key="10">
    <source>
        <dbReference type="EMBL" id="PSK80266.1"/>
    </source>
</evidence>
<evidence type="ECO:0000256" key="4">
    <source>
        <dbReference type="ARBA" id="ARBA00022630"/>
    </source>
</evidence>
<dbReference type="PANTHER" id="PTHR42809">
    <property type="entry name" value="FLAVODOXIN 2"/>
    <property type="match status" value="1"/>
</dbReference>
<keyword evidence="12" id="KW-1185">Reference proteome</keyword>
<gene>
    <name evidence="9" type="primary">isiB</name>
    <name evidence="10" type="ORF">CLV93_11916</name>
    <name evidence="9" type="ORF">JCM18694_38250</name>
</gene>
<dbReference type="InterPro" id="IPR010086">
    <property type="entry name" value="Flavodoxin_lc"/>
</dbReference>
<feature type="domain" description="Flavodoxin-like" evidence="8">
    <location>
        <begin position="4"/>
        <end position="169"/>
    </location>
</feature>
<comment type="cofactor">
    <cofactor evidence="1 7">
        <name>FMN</name>
        <dbReference type="ChEBI" id="CHEBI:58210"/>
    </cofactor>
</comment>
<protein>
    <recommendedName>
        <fullName evidence="7">Flavodoxin</fullName>
    </recommendedName>
</protein>
<organism evidence="10 11">
    <name type="scientific">Prolixibacter denitrificans</name>
    <dbReference type="NCBI Taxonomy" id="1541063"/>
    <lineage>
        <taxon>Bacteria</taxon>
        <taxon>Pseudomonadati</taxon>
        <taxon>Bacteroidota</taxon>
        <taxon>Bacteroidia</taxon>
        <taxon>Marinilabiliales</taxon>
        <taxon>Prolixibacteraceae</taxon>
        <taxon>Prolixibacter</taxon>
    </lineage>
</organism>
<proteinExistence type="inferred from homology"/>
<comment type="similarity">
    <text evidence="2 7">Belongs to the flavodoxin family.</text>
</comment>
<dbReference type="GO" id="GO:0009055">
    <property type="term" value="F:electron transfer activity"/>
    <property type="evidence" value="ECO:0007669"/>
    <property type="project" value="UniProtKB-UniRule"/>
</dbReference>
<evidence type="ECO:0000256" key="1">
    <source>
        <dbReference type="ARBA" id="ARBA00001917"/>
    </source>
</evidence>
<dbReference type="PIRSF" id="PIRSF038996">
    <property type="entry name" value="FldA"/>
    <property type="match status" value="1"/>
</dbReference>
<dbReference type="PANTHER" id="PTHR42809:SF1">
    <property type="entry name" value="FLAVODOXIN 1"/>
    <property type="match status" value="1"/>
</dbReference>
<keyword evidence="3 7" id="KW-0813">Transport</keyword>
<evidence type="ECO:0000256" key="6">
    <source>
        <dbReference type="ARBA" id="ARBA00022982"/>
    </source>
</evidence>
<dbReference type="Proteomes" id="UP000396862">
    <property type="component" value="Unassembled WGS sequence"/>
</dbReference>
<sequence length="172" mass="19358">MDKIALFFGPLNGSVHHAAKIVAQEFGEENIDLIPVNQASINDLNKYGKIIFGISTVGKDTWDQEFTNTDWAEFFPIVRDFDFSSKKVALFGLGDHITYAYHFVDSMGLLAKIILKNKGTLMGKTSPEGYNFQDSEALKDGLFLGLPLDEDYEKDLTPERVKAWVAQLKNEF</sequence>
<dbReference type="GO" id="GO:0010181">
    <property type="term" value="F:FMN binding"/>
    <property type="evidence" value="ECO:0007669"/>
    <property type="project" value="UniProtKB-UniRule"/>
</dbReference>
<evidence type="ECO:0000313" key="12">
    <source>
        <dbReference type="Proteomes" id="UP000396862"/>
    </source>
</evidence>
<dbReference type="Pfam" id="PF00258">
    <property type="entry name" value="Flavodoxin_1"/>
    <property type="match status" value="1"/>
</dbReference>
<evidence type="ECO:0000256" key="3">
    <source>
        <dbReference type="ARBA" id="ARBA00022448"/>
    </source>
</evidence>
<reference evidence="9 12" key="2">
    <citation type="submission" date="2019-10" db="EMBL/GenBank/DDBJ databases">
        <title>Prolixibacter strains distinguished by the presence of nitrate reductase genes were adept at nitrate-dependent anaerobic corrosion of metallic iron and carbon steel.</title>
        <authorList>
            <person name="Iino T."/>
            <person name="Shono N."/>
            <person name="Ito K."/>
            <person name="Nakamura R."/>
            <person name="Sueoka K."/>
            <person name="Harayama S."/>
            <person name="Ohkuma M."/>
        </authorList>
    </citation>
    <scope>NUCLEOTIDE SEQUENCE [LARGE SCALE GENOMIC DNA]</scope>
    <source>
        <strain evidence="9 12">MIC1-1</strain>
    </source>
</reference>
<dbReference type="PROSITE" id="PS50902">
    <property type="entry name" value="FLAVODOXIN_LIKE"/>
    <property type="match status" value="1"/>
</dbReference>
<dbReference type="Gene3D" id="3.40.50.360">
    <property type="match status" value="1"/>
</dbReference>
<evidence type="ECO:0000313" key="9">
    <source>
        <dbReference type="EMBL" id="GET23579.1"/>
    </source>
</evidence>
<name>A0A2P8C5M9_9BACT</name>
<keyword evidence="6 7" id="KW-0249">Electron transport</keyword>
<comment type="function">
    <text evidence="7">Low-potential electron donor to a number of redox enzymes.</text>
</comment>
<evidence type="ECO:0000256" key="2">
    <source>
        <dbReference type="ARBA" id="ARBA00005267"/>
    </source>
</evidence>
<evidence type="ECO:0000259" key="8">
    <source>
        <dbReference type="PROSITE" id="PS50902"/>
    </source>
</evidence>